<accession>A0ABS5F921</accession>
<dbReference type="InterPro" id="IPR021265">
    <property type="entry name" value="DUF2842"/>
</dbReference>
<keyword evidence="1" id="KW-0472">Membrane</keyword>
<sequence length="62" mass="6906">MSRTAIASIAGILGFLLYVAAVMILADLVLQTHWALQILYFALAGILWAWPAKWLMFWAARG</sequence>
<protein>
    <submittedName>
        <fullName evidence="2">DUF2842 domain-containing protein</fullName>
    </submittedName>
</protein>
<name>A0ABS5F921_9PROT</name>
<dbReference type="Proteomes" id="UP001196870">
    <property type="component" value="Unassembled WGS sequence"/>
</dbReference>
<gene>
    <name evidence="2" type="ORF">GXW71_32245</name>
</gene>
<dbReference type="EMBL" id="JAAGBB010000081">
    <property type="protein sequence ID" value="MBR0669065.1"/>
    <property type="molecule type" value="Genomic_DNA"/>
</dbReference>
<organism evidence="2 3">
    <name type="scientific">Plastoroseomonas hellenica</name>
    <dbReference type="NCBI Taxonomy" id="2687306"/>
    <lineage>
        <taxon>Bacteria</taxon>
        <taxon>Pseudomonadati</taxon>
        <taxon>Pseudomonadota</taxon>
        <taxon>Alphaproteobacteria</taxon>
        <taxon>Acetobacterales</taxon>
        <taxon>Acetobacteraceae</taxon>
        <taxon>Plastoroseomonas</taxon>
    </lineage>
</organism>
<dbReference type="RefSeq" id="WP_211857650.1">
    <property type="nucleotide sequence ID" value="NZ_JAAGBB010000081.1"/>
</dbReference>
<dbReference type="Pfam" id="PF11003">
    <property type="entry name" value="DUF2842"/>
    <property type="match status" value="1"/>
</dbReference>
<evidence type="ECO:0000313" key="3">
    <source>
        <dbReference type="Proteomes" id="UP001196870"/>
    </source>
</evidence>
<keyword evidence="1" id="KW-1133">Transmembrane helix</keyword>
<keyword evidence="1" id="KW-0812">Transmembrane</keyword>
<comment type="caution">
    <text evidence="2">The sequence shown here is derived from an EMBL/GenBank/DDBJ whole genome shotgun (WGS) entry which is preliminary data.</text>
</comment>
<feature type="transmembrane region" description="Helical" evidence="1">
    <location>
        <begin position="38"/>
        <end position="60"/>
    </location>
</feature>
<proteinExistence type="predicted"/>
<evidence type="ECO:0000256" key="1">
    <source>
        <dbReference type="SAM" id="Phobius"/>
    </source>
</evidence>
<feature type="transmembrane region" description="Helical" evidence="1">
    <location>
        <begin position="6"/>
        <end position="26"/>
    </location>
</feature>
<evidence type="ECO:0000313" key="2">
    <source>
        <dbReference type="EMBL" id="MBR0669065.1"/>
    </source>
</evidence>
<keyword evidence="3" id="KW-1185">Reference proteome</keyword>
<reference evidence="3" key="1">
    <citation type="journal article" date="2021" name="Syst. Appl. Microbiol.">
        <title>Roseomonas hellenica sp. nov., isolated from roots of wild-growing Alkanna tinctoria.</title>
        <authorList>
            <person name="Rat A."/>
            <person name="Naranjo H.D."/>
            <person name="Lebbe L."/>
            <person name="Cnockaert M."/>
            <person name="Krigas N."/>
            <person name="Grigoriadou K."/>
            <person name="Maloupa E."/>
            <person name="Willems A."/>
        </authorList>
    </citation>
    <scope>NUCLEOTIDE SEQUENCE [LARGE SCALE GENOMIC DNA]</scope>
    <source>
        <strain evidence="3">LMG 31523</strain>
    </source>
</reference>